<feature type="compositionally biased region" description="Basic and acidic residues" evidence="1">
    <location>
        <begin position="260"/>
        <end position="269"/>
    </location>
</feature>
<evidence type="ECO:0000313" key="2">
    <source>
        <dbReference type="EMBL" id="KFG51692.1"/>
    </source>
</evidence>
<accession>A0A086L4X4</accession>
<dbReference type="Proteomes" id="UP000028828">
    <property type="component" value="Unassembled WGS sequence"/>
</dbReference>
<feature type="non-terminal residue" evidence="2">
    <location>
        <position position="1"/>
    </location>
</feature>
<comment type="caution">
    <text evidence="2">The sequence shown here is derived from an EMBL/GenBank/DDBJ whole genome shotgun (WGS) entry which is preliminary data.</text>
</comment>
<dbReference type="EMBL" id="AEYI02000128">
    <property type="protein sequence ID" value="KFG51692.1"/>
    <property type="molecule type" value="Genomic_DNA"/>
</dbReference>
<organism evidence="2 3">
    <name type="scientific">Toxoplasma gondii p89</name>
    <dbReference type="NCBI Taxonomy" id="943119"/>
    <lineage>
        <taxon>Eukaryota</taxon>
        <taxon>Sar</taxon>
        <taxon>Alveolata</taxon>
        <taxon>Apicomplexa</taxon>
        <taxon>Conoidasida</taxon>
        <taxon>Coccidia</taxon>
        <taxon>Eucoccidiorida</taxon>
        <taxon>Eimeriorina</taxon>
        <taxon>Sarcocystidae</taxon>
        <taxon>Toxoplasma</taxon>
    </lineage>
</organism>
<dbReference type="VEuPathDB" id="ToxoDB:TGP89_273200B"/>
<sequence>AVATLSFNWSCPICEYRLCSLSRFVGGDVCPGPFLLRCSPPPAELSSSSQVSVHQSRRLLLLLVRFESFVTGAIGFASCMMRPAAQQETHPGLLLSCDKQGLVLRWLVALLLSEFEARPDAERTIFQGLAANPKAAAVALRVSDWMLCIEMLPFAIAEACAFSIRDLRAVAAASPNFGRRAVGLSCQSFSASAGSFPPRASGRGVWSEAPEDLRQAKGEPRFSFWGAFRGSGRAASRDSLPASAGDESERQLLFAEAADGDARAGKPEEESCMDASGLAGDPEPAGERASFLEPQGRLEEAEDPDSLRRSASAKKLEQPLKHFVRGVRDLLVADDVLCDATDALFGRQRCRREYLLEERRRGEETALDHPARDEGRADRADRAEPRV</sequence>
<evidence type="ECO:0000256" key="1">
    <source>
        <dbReference type="SAM" id="MobiDB-lite"/>
    </source>
</evidence>
<reference evidence="2 3" key="1">
    <citation type="submission" date="2014-03" db="EMBL/GenBank/DDBJ databases">
        <authorList>
            <person name="Sibley D."/>
            <person name="Venepally P."/>
            <person name="Karamycheva S."/>
            <person name="Hadjithomas M."/>
            <person name="Khan A."/>
            <person name="Brunk B."/>
            <person name="Roos D."/>
            <person name="Caler E."/>
            <person name="Lorenzi H."/>
        </authorList>
    </citation>
    <scope>NUCLEOTIDE SEQUENCE [LARGE SCALE GENOMIC DNA]</scope>
    <source>
        <strain evidence="3">p89</strain>
    </source>
</reference>
<feature type="region of interest" description="Disordered" evidence="1">
    <location>
        <begin position="259"/>
        <end position="313"/>
    </location>
</feature>
<gene>
    <name evidence="2" type="ORF">TGP89_273200B</name>
</gene>
<feature type="region of interest" description="Disordered" evidence="1">
    <location>
        <begin position="358"/>
        <end position="387"/>
    </location>
</feature>
<name>A0A086L4X4_TOXGO</name>
<protein>
    <submittedName>
        <fullName evidence="2">Uncharacterized protein</fullName>
    </submittedName>
</protein>
<dbReference type="AlphaFoldDB" id="A0A086L4X4"/>
<evidence type="ECO:0000313" key="3">
    <source>
        <dbReference type="Proteomes" id="UP000028828"/>
    </source>
</evidence>
<proteinExistence type="predicted"/>